<dbReference type="SUPFAM" id="SSF53067">
    <property type="entry name" value="Actin-like ATPase domain"/>
    <property type="match status" value="2"/>
</dbReference>
<name>A0A0F8WSC9_9ZZZZ</name>
<protein>
    <recommendedName>
        <fullName evidence="3">Carbohydrate kinase FGGY N-terminal domain-containing protein</fullName>
    </recommendedName>
</protein>
<accession>A0A0F8WSC9</accession>
<dbReference type="InterPro" id="IPR050406">
    <property type="entry name" value="FGGY_Carb_Kinase"/>
</dbReference>
<dbReference type="GO" id="GO:0016301">
    <property type="term" value="F:kinase activity"/>
    <property type="evidence" value="ECO:0007669"/>
    <property type="project" value="UniProtKB-KW"/>
</dbReference>
<dbReference type="Pfam" id="PF00370">
    <property type="entry name" value="FGGY_N"/>
    <property type="match status" value="1"/>
</dbReference>
<dbReference type="AlphaFoldDB" id="A0A0F8WSC9"/>
<comment type="caution">
    <text evidence="4">The sequence shown here is derived from an EMBL/GenBank/DDBJ whole genome shotgun (WGS) entry which is preliminary data.</text>
</comment>
<organism evidence="4">
    <name type="scientific">marine sediment metagenome</name>
    <dbReference type="NCBI Taxonomy" id="412755"/>
    <lineage>
        <taxon>unclassified sequences</taxon>
        <taxon>metagenomes</taxon>
        <taxon>ecological metagenomes</taxon>
    </lineage>
</organism>
<evidence type="ECO:0000259" key="3">
    <source>
        <dbReference type="Pfam" id="PF00370"/>
    </source>
</evidence>
<feature type="non-terminal residue" evidence="4">
    <location>
        <position position="316"/>
    </location>
</feature>
<dbReference type="Gene3D" id="3.30.420.40">
    <property type="match status" value="2"/>
</dbReference>
<feature type="domain" description="Carbohydrate kinase FGGY N-terminal" evidence="3">
    <location>
        <begin position="6"/>
        <end position="250"/>
    </location>
</feature>
<dbReference type="PANTHER" id="PTHR43095:SF1">
    <property type="entry name" value="AUTOINDUCER-2 KINASE"/>
    <property type="match status" value="1"/>
</dbReference>
<dbReference type="InterPro" id="IPR043129">
    <property type="entry name" value="ATPase_NBD"/>
</dbReference>
<sequence length="316" mass="34845">MSGSKYILTLDVGSGSVRAILFNIEGDQIATCQREWLPVTIPEYPGSQDFDTGATRGLLVKCIREVIVKSGVKPDEISGVTATSLREGIVLYDKKQKVIWACTNTDARATREVEEMVAEGLGEPVYRTGGDWLNIISPARFRWIKGHMPDVYERIDRVNMISDWVLYMLSGSLVTEPSCGSSSGIFDLKERTWSKELIELIGLPEDIYAPVYEPGSIIGEVSENIARETGLKAGTPVITGGGDTQMGLTGSGSVRPGLFTIVGGTFWQTALVTDYPLIDPEFRLRTLCHAVPGQWMIEGIGFFHGFTMRWFRDGFC</sequence>
<dbReference type="EMBL" id="LAZR01067605">
    <property type="protein sequence ID" value="KKK51250.1"/>
    <property type="molecule type" value="Genomic_DNA"/>
</dbReference>
<keyword evidence="1" id="KW-0808">Transferase</keyword>
<gene>
    <name evidence="4" type="ORF">LCGC14_3116830</name>
</gene>
<evidence type="ECO:0000256" key="1">
    <source>
        <dbReference type="ARBA" id="ARBA00022679"/>
    </source>
</evidence>
<evidence type="ECO:0000256" key="2">
    <source>
        <dbReference type="ARBA" id="ARBA00022777"/>
    </source>
</evidence>
<dbReference type="GO" id="GO:0005975">
    <property type="term" value="P:carbohydrate metabolic process"/>
    <property type="evidence" value="ECO:0007669"/>
    <property type="project" value="InterPro"/>
</dbReference>
<dbReference type="PANTHER" id="PTHR43095">
    <property type="entry name" value="SUGAR KINASE"/>
    <property type="match status" value="1"/>
</dbReference>
<evidence type="ECO:0000313" key="4">
    <source>
        <dbReference type="EMBL" id="KKK51250.1"/>
    </source>
</evidence>
<proteinExistence type="predicted"/>
<reference evidence="4" key="1">
    <citation type="journal article" date="2015" name="Nature">
        <title>Complex archaea that bridge the gap between prokaryotes and eukaryotes.</title>
        <authorList>
            <person name="Spang A."/>
            <person name="Saw J.H."/>
            <person name="Jorgensen S.L."/>
            <person name="Zaremba-Niedzwiedzka K."/>
            <person name="Martijn J."/>
            <person name="Lind A.E."/>
            <person name="van Eijk R."/>
            <person name="Schleper C."/>
            <person name="Guy L."/>
            <person name="Ettema T.J."/>
        </authorList>
    </citation>
    <scope>NUCLEOTIDE SEQUENCE</scope>
</reference>
<dbReference type="InterPro" id="IPR018484">
    <property type="entry name" value="FGGY_N"/>
</dbReference>
<keyword evidence="2" id="KW-0418">Kinase</keyword>